<proteinExistence type="predicted"/>
<dbReference type="AlphaFoldDB" id="A0A6J4VNE0"/>
<dbReference type="Pfam" id="PF13430">
    <property type="entry name" value="DUF4112"/>
    <property type="match status" value="1"/>
</dbReference>
<accession>A0A6J4VNE0</accession>
<dbReference type="PANTHER" id="PTHR35519">
    <property type="entry name" value="MEMBRANE PROTEINS"/>
    <property type="match status" value="1"/>
</dbReference>
<organism evidence="1">
    <name type="scientific">uncultured Truepera sp</name>
    <dbReference type="NCBI Taxonomy" id="543023"/>
    <lineage>
        <taxon>Bacteria</taxon>
        <taxon>Thermotogati</taxon>
        <taxon>Deinococcota</taxon>
        <taxon>Deinococci</taxon>
        <taxon>Trueperales</taxon>
        <taxon>Trueperaceae</taxon>
        <taxon>Truepera</taxon>
        <taxon>environmental samples</taxon>
    </lineage>
</organism>
<sequence length="126" mass="14176">MSYESSRLGGARRVDHARELHELRRFAHLLDEAIRIPVIGYRIGLEPILGLVPVVGDLSGFAVSGYLIFRAARLGLPREIVSRMIFNAVLDAAIGSIPIVGDVFDFFWKVNKRNIRLVEQHLRARA</sequence>
<gene>
    <name evidence="1" type="ORF">AVDCRST_MAG86-3101</name>
</gene>
<evidence type="ECO:0000313" key="1">
    <source>
        <dbReference type="EMBL" id="CAA9583016.1"/>
    </source>
</evidence>
<evidence type="ECO:0008006" key="2">
    <source>
        <dbReference type="Google" id="ProtNLM"/>
    </source>
</evidence>
<dbReference type="PANTHER" id="PTHR35519:SF2">
    <property type="entry name" value="PH DOMAIN PROTEIN"/>
    <property type="match status" value="1"/>
</dbReference>
<reference evidence="1" key="1">
    <citation type="submission" date="2020-02" db="EMBL/GenBank/DDBJ databases">
        <authorList>
            <person name="Meier V. D."/>
        </authorList>
    </citation>
    <scope>NUCLEOTIDE SEQUENCE</scope>
    <source>
        <strain evidence="1">AVDCRST_MAG86</strain>
    </source>
</reference>
<protein>
    <recommendedName>
        <fullName evidence="2">DUF4112 domain-containing protein</fullName>
    </recommendedName>
</protein>
<dbReference type="InterPro" id="IPR025187">
    <property type="entry name" value="DUF4112"/>
</dbReference>
<name>A0A6J4VNE0_9DEIN</name>
<dbReference type="EMBL" id="CADCWP010000284">
    <property type="protein sequence ID" value="CAA9583016.1"/>
    <property type="molecule type" value="Genomic_DNA"/>
</dbReference>